<organism evidence="9 10">
    <name type="scientific">Mytilus galloprovincialis</name>
    <name type="common">Mediterranean mussel</name>
    <dbReference type="NCBI Taxonomy" id="29158"/>
    <lineage>
        <taxon>Eukaryota</taxon>
        <taxon>Metazoa</taxon>
        <taxon>Spiralia</taxon>
        <taxon>Lophotrochozoa</taxon>
        <taxon>Mollusca</taxon>
        <taxon>Bivalvia</taxon>
        <taxon>Autobranchia</taxon>
        <taxon>Pteriomorphia</taxon>
        <taxon>Mytilida</taxon>
        <taxon>Mytiloidea</taxon>
        <taxon>Mytilidae</taxon>
        <taxon>Mytilinae</taxon>
        <taxon>Mytilus</taxon>
    </lineage>
</organism>
<dbReference type="AlphaFoldDB" id="A0A8B6CAW3"/>
<keyword evidence="6" id="KW-0175">Coiled coil</keyword>
<name>A0A8B6CAW3_MYTGA</name>
<feature type="domain" description="K Homology" evidence="8">
    <location>
        <begin position="570"/>
        <end position="638"/>
    </location>
</feature>
<dbReference type="CDD" id="cd22405">
    <property type="entry name" value="KH-I_Vigilin_rpt1"/>
    <property type="match status" value="1"/>
</dbReference>
<dbReference type="PROSITE" id="PS50084">
    <property type="entry name" value="KH_TYPE_1"/>
    <property type="match status" value="14"/>
</dbReference>
<dbReference type="CDD" id="cd22414">
    <property type="entry name" value="KH-I_Vigilin_rpt11"/>
    <property type="match status" value="1"/>
</dbReference>
<feature type="domain" description="K Homology" evidence="8">
    <location>
        <begin position="211"/>
        <end position="279"/>
    </location>
</feature>
<dbReference type="CDD" id="cd22410">
    <property type="entry name" value="KH-I_Vigilin_rpt7"/>
    <property type="match status" value="1"/>
</dbReference>
<evidence type="ECO:0000256" key="3">
    <source>
        <dbReference type="ARBA" id="ARBA00022737"/>
    </source>
</evidence>
<dbReference type="CDD" id="cd22407">
    <property type="entry name" value="KH-I_Vigilin_rpt3"/>
    <property type="match status" value="1"/>
</dbReference>
<evidence type="ECO:0000256" key="7">
    <source>
        <dbReference type="SAM" id="MobiDB-lite"/>
    </source>
</evidence>
<feature type="coiled-coil region" evidence="6">
    <location>
        <begin position="1022"/>
        <end position="1049"/>
    </location>
</feature>
<dbReference type="InterPro" id="IPR057778">
    <property type="entry name" value="KH_Vigilin_N"/>
</dbReference>
<dbReference type="EMBL" id="UYJE01001434">
    <property type="protein sequence ID" value="VDI02079.1"/>
    <property type="molecule type" value="Genomic_DNA"/>
</dbReference>
<sequence>MATNMEVPHIEEVAYVPNAPTSPPTYSDAFPELPVPAPRPATDAPVTEPTRPWPANNKFLMRSSTCTQVFAVPVEERRFNDHSFGDETKQAETCKEIMARNNVSIEMSLAKDQSLTVVIHGKDKNVMQARREIVARLQTQAQLGLKIPREHHRYILGKSGKKLQELELSTSTKISIPKADEGSDLIRITGTKEGIERARHEIQCTSDEQAKLAFERLPVPKIYHPFICGPKNENVERLIKETGAKINVPPPSVMKDEIVISGDKDGVAKCKDEIMRVYMDKKRKCQTVSVEVRKSQHKYIIGPRYSGIHEILKETGVAVEVPSLDDNIETITLRGEQDKLGPALTMVYSKANSNVMSEVDAPSWLHRYIIGRKGQGIQKITEQFSKVHIEFTEGTDKINVEGPPEEVNEAVKELEVIVKDLKKRMSFDTISVDQRFHKHIIGKNGQNVTRIKNETGCAIKIPSDEMNSPIIRIEGDPAGVQKAKAELMLMAKRMENEKTRDIIIEQRFHRTLIGARGDNIKEIKDKFNQVQITFPDPGKKSDIVQLRGPKDDVDKCYKYLISMHTDMIASNYKAEVHIFKDFHKNIIGKGGSNIRKIRDETDTKIDLPSENAESDVIVITGKKPNVEKARKLIEDIQKDLANIKEEKIEIPHNLHNSIIGAKGRLIRSIAQECGGVIIRFPQQGSTANTVTIRGPKNDVENAKKQLQELTNEKQQSGFTAEVRAKPEYHRFLIGRNGSNIRQVRERTGARVIFPSQDDDNQELITIIGKQESVDQAKAELEERIKSLDDVVSIECQVPTKHHRHFVARRGEVLKHIADEYGGVTVSFPRSGIKSETVVIKGSKDCVEGAKRRILEIVADLDAQVTVECVIPQQYHRTVMGNRGMNVQEITKVHEVGIKFPDRAPQQNGGAPNAGGQNGEGQNGAAPAENSLPNGDVNGDEAGHNKSDIIVITGKPENCEAAKLALQDLVPVTEEMTVPFDYHRYIIGAKGKDVREMMGDYDVNISIPPAEEHSDKVKVTGPPANVKRALEALQEKCDQLEKEKEDRMLKSFQVKCEVDPQYHSKIIGRRGAVVNKLRDQFDVNIQFPGKEDADTNIITITGYEDKANAAKTEILKMVRDYEEMTSIECKLDHRVHPRIIGAKGKNIRKLMDDFKVDIRFPRGPEENPDIIYISGGEDDCYDCRDHLLNIEEEFLQDFIDQEYLKQLTKPQRDQGGPRKERPAAGFTVTDAPWNAQVPDTMSNDDFPTFGAVVQPKSSHAWGPKPGGRR</sequence>
<dbReference type="OrthoDB" id="10027144at2759"/>
<dbReference type="CDD" id="cd22408">
    <property type="entry name" value="KH-I_Vigilin_rpt4"/>
    <property type="match status" value="1"/>
</dbReference>
<dbReference type="Proteomes" id="UP000596742">
    <property type="component" value="Unassembled WGS sequence"/>
</dbReference>
<feature type="domain" description="K Homology" evidence="8">
    <location>
        <begin position="424"/>
        <end position="492"/>
    </location>
</feature>
<dbReference type="CDD" id="cd22409">
    <property type="entry name" value="KH-I_Vigilin_rpt5"/>
    <property type="match status" value="1"/>
</dbReference>
<dbReference type="Gene3D" id="3.30.1370.10">
    <property type="entry name" value="K Homology domain, type 1"/>
    <property type="match status" value="14"/>
</dbReference>
<keyword evidence="3" id="KW-0677">Repeat</keyword>
<feature type="domain" description="K Homology" evidence="8">
    <location>
        <begin position="971"/>
        <end position="1037"/>
    </location>
</feature>
<dbReference type="CDD" id="cd22413">
    <property type="entry name" value="KH-I_Vigilin_rpt10"/>
    <property type="match status" value="1"/>
</dbReference>
<keyword evidence="4 5" id="KW-0694">RNA-binding</keyword>
<feature type="region of interest" description="Disordered" evidence="7">
    <location>
        <begin position="900"/>
        <end position="942"/>
    </location>
</feature>
<gene>
    <name evidence="9" type="ORF">MGAL_10B007732</name>
</gene>
<evidence type="ECO:0000256" key="6">
    <source>
        <dbReference type="SAM" id="Coils"/>
    </source>
</evidence>
<keyword evidence="10" id="KW-1185">Reference proteome</keyword>
<feature type="domain" description="K Homology" evidence="8">
    <location>
        <begin position="1049"/>
        <end position="1118"/>
    </location>
</feature>
<dbReference type="CDD" id="cd22417">
    <property type="entry name" value="KH-I_Vigilin_rpt14"/>
    <property type="match status" value="1"/>
</dbReference>
<evidence type="ECO:0000259" key="8">
    <source>
        <dbReference type="SMART" id="SM00322"/>
    </source>
</evidence>
<feature type="domain" description="K Homology" evidence="8">
    <location>
        <begin position="716"/>
        <end position="785"/>
    </location>
</feature>
<keyword evidence="2" id="KW-0963">Cytoplasm</keyword>
<feature type="domain" description="K Homology" evidence="8">
    <location>
        <begin position="496"/>
        <end position="565"/>
    </location>
</feature>
<evidence type="ECO:0000256" key="2">
    <source>
        <dbReference type="ARBA" id="ARBA00022490"/>
    </source>
</evidence>
<dbReference type="Pfam" id="PF00013">
    <property type="entry name" value="KH_1"/>
    <property type="match status" value="13"/>
</dbReference>
<dbReference type="CDD" id="cd22412">
    <property type="entry name" value="KH-I_Vigilin_rpt9"/>
    <property type="match status" value="1"/>
</dbReference>
<dbReference type="Pfam" id="PF24668">
    <property type="entry name" value="KH_Vigilin"/>
    <property type="match status" value="1"/>
</dbReference>
<dbReference type="CDD" id="cd22418">
    <property type="entry name" value="KH-I_Vigilin_rpt15"/>
    <property type="match status" value="1"/>
</dbReference>
<feature type="coiled-coil region" evidence="6">
    <location>
        <begin position="692"/>
        <end position="719"/>
    </location>
</feature>
<dbReference type="CDD" id="cd22415">
    <property type="entry name" value="KH-I_Vigilin_rpt12"/>
    <property type="match status" value="1"/>
</dbReference>
<comment type="subcellular location">
    <subcellularLocation>
        <location evidence="1">Cytoplasm</location>
    </subcellularLocation>
</comment>
<proteinExistence type="predicted"/>
<reference evidence="9" key="1">
    <citation type="submission" date="2018-11" db="EMBL/GenBank/DDBJ databases">
        <authorList>
            <person name="Alioto T."/>
            <person name="Alioto T."/>
        </authorList>
    </citation>
    <scope>NUCLEOTIDE SEQUENCE</scope>
</reference>
<feature type="domain" description="K Homology" evidence="8">
    <location>
        <begin position="789"/>
        <end position="858"/>
    </location>
</feature>
<evidence type="ECO:0000313" key="10">
    <source>
        <dbReference type="Proteomes" id="UP000596742"/>
    </source>
</evidence>
<feature type="domain" description="K Homology" evidence="8">
    <location>
        <begin position="862"/>
        <end position="970"/>
    </location>
</feature>
<feature type="domain" description="K Homology" evidence="8">
    <location>
        <begin position="284"/>
        <end position="352"/>
    </location>
</feature>
<protein>
    <recommendedName>
        <fullName evidence="8">K Homology domain-containing protein</fullName>
    </recommendedName>
</protein>
<feature type="domain" description="K Homology" evidence="8">
    <location>
        <begin position="642"/>
        <end position="711"/>
    </location>
</feature>
<dbReference type="GO" id="GO:0003729">
    <property type="term" value="F:mRNA binding"/>
    <property type="evidence" value="ECO:0007669"/>
    <property type="project" value="TreeGrafter"/>
</dbReference>
<feature type="compositionally biased region" description="Basic and acidic residues" evidence="7">
    <location>
        <begin position="1209"/>
        <end position="1221"/>
    </location>
</feature>
<dbReference type="CDD" id="cd02394">
    <property type="entry name" value="KH-I_Vigilin_rpt6"/>
    <property type="match status" value="1"/>
</dbReference>
<feature type="domain" description="K Homology" evidence="8">
    <location>
        <begin position="64"/>
        <end position="138"/>
    </location>
</feature>
<feature type="compositionally biased region" description="Gly residues" evidence="7">
    <location>
        <begin position="911"/>
        <end position="921"/>
    </location>
</feature>
<dbReference type="CDD" id="cd22411">
    <property type="entry name" value="KH-I_Vigilin_rpt8"/>
    <property type="match status" value="1"/>
</dbReference>
<dbReference type="PANTHER" id="PTHR10627:SF31">
    <property type="entry name" value="DODECA-SATELLITE-BINDING PROTEIN 1, ISOFORM A"/>
    <property type="match status" value="1"/>
</dbReference>
<dbReference type="InterPro" id="IPR036612">
    <property type="entry name" value="KH_dom_type_1_sf"/>
</dbReference>
<evidence type="ECO:0000313" key="9">
    <source>
        <dbReference type="EMBL" id="VDI02079.1"/>
    </source>
</evidence>
<feature type="domain" description="K Homology" evidence="8">
    <location>
        <begin position="139"/>
        <end position="207"/>
    </location>
</feature>
<dbReference type="CDD" id="cd22416">
    <property type="entry name" value="KH-I_Vigilin_rpt13"/>
    <property type="match status" value="1"/>
</dbReference>
<feature type="domain" description="K Homology" evidence="8">
    <location>
        <begin position="353"/>
        <end position="419"/>
    </location>
</feature>
<evidence type="ECO:0000256" key="1">
    <source>
        <dbReference type="ARBA" id="ARBA00004496"/>
    </source>
</evidence>
<dbReference type="InterPro" id="IPR004087">
    <property type="entry name" value="KH_dom"/>
</dbReference>
<comment type="caution">
    <text evidence="9">The sequence shown here is derived from an EMBL/GenBank/DDBJ whole genome shotgun (WGS) entry which is preliminary data.</text>
</comment>
<evidence type="ECO:0000256" key="5">
    <source>
        <dbReference type="PROSITE-ProRule" id="PRU00117"/>
    </source>
</evidence>
<dbReference type="InterPro" id="IPR004088">
    <property type="entry name" value="KH_dom_type_1"/>
</dbReference>
<dbReference type="FunFam" id="3.30.1370.10:FF:000018">
    <property type="entry name" value="vigilin isoform X1"/>
    <property type="match status" value="2"/>
</dbReference>
<evidence type="ECO:0000256" key="4">
    <source>
        <dbReference type="ARBA" id="ARBA00022884"/>
    </source>
</evidence>
<dbReference type="SMART" id="SM00322">
    <property type="entry name" value="KH"/>
    <property type="match status" value="15"/>
</dbReference>
<dbReference type="CDD" id="cd22406">
    <property type="entry name" value="KH-I_Vigilin_rpt2"/>
    <property type="match status" value="1"/>
</dbReference>
<dbReference type="SUPFAM" id="SSF54791">
    <property type="entry name" value="Eukaryotic type KH-domain (KH-domain type I)"/>
    <property type="match status" value="14"/>
</dbReference>
<feature type="region of interest" description="Disordered" evidence="7">
    <location>
        <begin position="1207"/>
        <end position="1268"/>
    </location>
</feature>
<dbReference type="PANTHER" id="PTHR10627">
    <property type="entry name" value="SCP160"/>
    <property type="match status" value="1"/>
</dbReference>
<feature type="domain" description="K Homology" evidence="8">
    <location>
        <begin position="1122"/>
        <end position="1191"/>
    </location>
</feature>
<accession>A0A8B6CAW3</accession>